<dbReference type="Gene3D" id="1.10.3210.10">
    <property type="entry name" value="Hypothetical protein af1432"/>
    <property type="match status" value="1"/>
</dbReference>
<dbReference type="AlphaFoldDB" id="A0A0N8HKL4"/>
<dbReference type="PATRIC" id="fig|570156.3.peg.2629"/>
<gene>
    <name evidence="2" type="ORF">AOG27_07860</name>
</gene>
<dbReference type="SMART" id="SM00052">
    <property type="entry name" value="EAL"/>
    <property type="match status" value="1"/>
</dbReference>
<dbReference type="InterPro" id="IPR001633">
    <property type="entry name" value="EAL_dom"/>
</dbReference>
<dbReference type="InterPro" id="IPR035919">
    <property type="entry name" value="EAL_sf"/>
</dbReference>
<dbReference type="PANTHER" id="PTHR33525:SF4">
    <property type="entry name" value="CYCLIC DI-GMP PHOSPHODIESTERASE CDGJ"/>
    <property type="match status" value="1"/>
</dbReference>
<dbReference type="SUPFAM" id="SSF141868">
    <property type="entry name" value="EAL domain-like"/>
    <property type="match status" value="1"/>
</dbReference>
<name>A0A0N8HKL4_9GAMM</name>
<evidence type="ECO:0000259" key="1">
    <source>
        <dbReference type="PROSITE" id="PS51833"/>
    </source>
</evidence>
<comment type="caution">
    <text evidence="2">The sequence shown here is derived from an EMBL/GenBank/DDBJ whole genome shotgun (WGS) entry which is preliminary data.</text>
</comment>
<feature type="domain" description="HDOD" evidence="1">
    <location>
        <begin position="213"/>
        <end position="399"/>
    </location>
</feature>
<dbReference type="InterPro" id="IPR052340">
    <property type="entry name" value="RNase_Y/CdgJ"/>
</dbReference>
<dbReference type="InterPro" id="IPR014408">
    <property type="entry name" value="dGMP_Pdiesterase_EAL/HD-GYP"/>
</dbReference>
<dbReference type="PANTHER" id="PTHR33525">
    <property type="match status" value="1"/>
</dbReference>
<dbReference type="SUPFAM" id="SSF109604">
    <property type="entry name" value="HD-domain/PDEase-like"/>
    <property type="match status" value="1"/>
</dbReference>
<reference evidence="2 3" key="1">
    <citation type="submission" date="2015-09" db="EMBL/GenBank/DDBJ databases">
        <title>Draft Genome Sequence of Pseudoalteromonas lipolytica UCD-48B.</title>
        <authorList>
            <person name="Krusor M."/>
            <person name="Coil D.A."/>
            <person name="Lang J.M."/>
            <person name="Eisen J.A."/>
            <person name="Alexiev A."/>
        </authorList>
    </citation>
    <scope>NUCLEOTIDE SEQUENCE [LARGE SCALE GENOMIC DNA]</scope>
    <source>
        <strain evidence="2 3">UCD-48B</strain>
    </source>
</reference>
<dbReference type="InterPro" id="IPR013976">
    <property type="entry name" value="HDOD"/>
</dbReference>
<proteinExistence type="predicted"/>
<dbReference type="PIRSF" id="PIRSF003180">
    <property type="entry name" value="DiGMPpdiest_YuxH"/>
    <property type="match status" value="1"/>
</dbReference>
<protein>
    <submittedName>
        <fullName evidence="2">Diguanylate phosphodiesterase</fullName>
    </submittedName>
</protein>
<evidence type="ECO:0000313" key="2">
    <source>
        <dbReference type="EMBL" id="KPM84208.1"/>
    </source>
</evidence>
<dbReference type="EMBL" id="LJTC01000004">
    <property type="protein sequence ID" value="KPM84208.1"/>
    <property type="molecule type" value="Genomic_DNA"/>
</dbReference>
<dbReference type="STRING" id="570156.AOG27_07860"/>
<dbReference type="Proteomes" id="UP000050378">
    <property type="component" value="Unassembled WGS sequence"/>
</dbReference>
<evidence type="ECO:0000313" key="3">
    <source>
        <dbReference type="Proteomes" id="UP000050378"/>
    </source>
</evidence>
<dbReference type="Pfam" id="PF08668">
    <property type="entry name" value="HDOD"/>
    <property type="match status" value="1"/>
</dbReference>
<organism evidence="2 3">
    <name type="scientific">Pseudoalteromonas lipolytica</name>
    <dbReference type="NCBI Taxonomy" id="570156"/>
    <lineage>
        <taxon>Bacteria</taxon>
        <taxon>Pseudomonadati</taxon>
        <taxon>Pseudomonadota</taxon>
        <taxon>Gammaproteobacteria</taxon>
        <taxon>Alteromonadales</taxon>
        <taxon>Pseudoalteromonadaceae</taxon>
        <taxon>Pseudoalteromonas</taxon>
    </lineage>
</organism>
<accession>A0A0N8HKL4</accession>
<dbReference type="PROSITE" id="PS51833">
    <property type="entry name" value="HDOD"/>
    <property type="match status" value="1"/>
</dbReference>
<dbReference type="Gene3D" id="3.20.20.450">
    <property type="entry name" value="EAL domain"/>
    <property type="match status" value="1"/>
</dbReference>
<sequence>MSELSMEGNKSQSMTQYIARQPIFNADRSLYAYELLYRESSDNVFPVGTSDGQATGRLFFNALMLMGLEKLTGFQPAFINLSTDAILDDFPKLLQPRSAVIEIVERATSIPKVVNRVKQLKQEGYLFALDDYDGTEKWQDILPLMDFIKLEVTQPIIKTNMMIKKLKRSFPKTNIIVERIENYEDFQQLKSAGCDLFQGYFFAKPELLSFGNVEPSKIAVLELLNCTAQTDLNFDAIQQRVAKDIGLTARILKLVNARISNSRQTIRSISQAVIYLGEDAIRQFVRVLALSELGNDKPQELTKLGLTRAKFIALMLEPGGKDLAEQGYLVGLLSVLDAILDMELNIIAKEFSLGSELSSALLNFNGMQGASLQLVKAMEEEEWQTAHELLMMIRPASKMDVVFQAMYDARAYADEVFASLSSVTD</sequence>
<dbReference type="RefSeq" id="WP_054552463.1">
    <property type="nucleotide sequence ID" value="NZ_LJTC01000004.1"/>
</dbReference>